<dbReference type="SMART" id="SM00066">
    <property type="entry name" value="GAL4"/>
    <property type="match status" value="1"/>
</dbReference>
<evidence type="ECO:0000256" key="4">
    <source>
        <dbReference type="ARBA" id="ARBA00023163"/>
    </source>
</evidence>
<evidence type="ECO:0000256" key="2">
    <source>
        <dbReference type="ARBA" id="ARBA00022723"/>
    </source>
</evidence>
<dbReference type="InterPro" id="IPR001138">
    <property type="entry name" value="Zn2Cys6_DnaBD"/>
</dbReference>
<dbReference type="Proteomes" id="UP000812966">
    <property type="component" value="Unassembled WGS sequence"/>
</dbReference>
<evidence type="ECO:0000256" key="1">
    <source>
        <dbReference type="ARBA" id="ARBA00004123"/>
    </source>
</evidence>
<dbReference type="GO" id="GO:0005634">
    <property type="term" value="C:nucleus"/>
    <property type="evidence" value="ECO:0007669"/>
    <property type="project" value="UniProtKB-SubCell"/>
</dbReference>
<gene>
    <name evidence="8" type="ORF">FFLO_03723</name>
</gene>
<dbReference type="SUPFAM" id="SSF57701">
    <property type="entry name" value="Zn2/Cys6 DNA-binding domain"/>
    <property type="match status" value="1"/>
</dbReference>
<dbReference type="CDD" id="cd00067">
    <property type="entry name" value="GAL4"/>
    <property type="match status" value="1"/>
</dbReference>
<feature type="region of interest" description="Disordered" evidence="6">
    <location>
        <begin position="90"/>
        <end position="189"/>
    </location>
</feature>
<dbReference type="PROSITE" id="PS00463">
    <property type="entry name" value="ZN2_CY6_FUNGAL_1"/>
    <property type="match status" value="1"/>
</dbReference>
<dbReference type="Pfam" id="PF00172">
    <property type="entry name" value="Zn_clus"/>
    <property type="match status" value="1"/>
</dbReference>
<keyword evidence="3" id="KW-0805">Transcription regulation</keyword>
<organism evidence="8 9">
    <name type="scientific">Filobasidium floriforme</name>
    <dbReference type="NCBI Taxonomy" id="5210"/>
    <lineage>
        <taxon>Eukaryota</taxon>
        <taxon>Fungi</taxon>
        <taxon>Dikarya</taxon>
        <taxon>Basidiomycota</taxon>
        <taxon>Agaricomycotina</taxon>
        <taxon>Tremellomycetes</taxon>
        <taxon>Filobasidiales</taxon>
        <taxon>Filobasidiaceae</taxon>
        <taxon>Filobasidium</taxon>
    </lineage>
</organism>
<evidence type="ECO:0000256" key="3">
    <source>
        <dbReference type="ARBA" id="ARBA00023015"/>
    </source>
</evidence>
<dbReference type="GO" id="GO:0008270">
    <property type="term" value="F:zinc ion binding"/>
    <property type="evidence" value="ECO:0007669"/>
    <property type="project" value="InterPro"/>
</dbReference>
<keyword evidence="5" id="KW-0539">Nucleus</keyword>
<dbReference type="OrthoDB" id="39175at2759"/>
<dbReference type="InterPro" id="IPR050815">
    <property type="entry name" value="TF_fung"/>
</dbReference>
<comment type="subcellular location">
    <subcellularLocation>
        <location evidence="1">Nucleus</location>
    </subcellularLocation>
</comment>
<dbReference type="AlphaFoldDB" id="A0A8K0JK88"/>
<feature type="region of interest" description="Disordered" evidence="6">
    <location>
        <begin position="693"/>
        <end position="713"/>
    </location>
</feature>
<evidence type="ECO:0000313" key="8">
    <source>
        <dbReference type="EMBL" id="KAG7532255.1"/>
    </source>
</evidence>
<evidence type="ECO:0000256" key="5">
    <source>
        <dbReference type="ARBA" id="ARBA00023242"/>
    </source>
</evidence>
<keyword evidence="9" id="KW-1185">Reference proteome</keyword>
<dbReference type="GO" id="GO:0000981">
    <property type="term" value="F:DNA-binding transcription factor activity, RNA polymerase II-specific"/>
    <property type="evidence" value="ECO:0007669"/>
    <property type="project" value="InterPro"/>
</dbReference>
<keyword evidence="2" id="KW-0479">Metal-binding</keyword>
<evidence type="ECO:0000256" key="6">
    <source>
        <dbReference type="SAM" id="MobiDB-lite"/>
    </source>
</evidence>
<reference evidence="8" key="1">
    <citation type="submission" date="2020-04" db="EMBL/GenBank/DDBJ databases">
        <title>Analysis of mating type loci in Filobasidium floriforme.</title>
        <authorList>
            <person name="Nowrousian M."/>
        </authorList>
    </citation>
    <scope>NUCLEOTIDE SEQUENCE</scope>
    <source>
        <strain evidence="8">CBS 6242</strain>
    </source>
</reference>
<dbReference type="PROSITE" id="PS50048">
    <property type="entry name" value="ZN2_CY6_FUNGAL_2"/>
    <property type="match status" value="1"/>
</dbReference>
<dbReference type="EMBL" id="JABELV010000070">
    <property type="protein sequence ID" value="KAG7532255.1"/>
    <property type="molecule type" value="Genomic_DNA"/>
</dbReference>
<dbReference type="Gene3D" id="4.10.240.10">
    <property type="entry name" value="Zn(2)-C6 fungal-type DNA-binding domain"/>
    <property type="match status" value="1"/>
</dbReference>
<proteinExistence type="predicted"/>
<name>A0A8K0JK88_9TREE</name>
<evidence type="ECO:0000313" key="9">
    <source>
        <dbReference type="Proteomes" id="UP000812966"/>
    </source>
</evidence>
<dbReference type="PANTHER" id="PTHR47338">
    <property type="entry name" value="ZN(II)2CYS6 TRANSCRIPTION FACTOR (EUROFUNG)-RELATED"/>
    <property type="match status" value="1"/>
</dbReference>
<sequence>MSGSAASNEKVNRSSRACLNCRKHKMKCENNDTPPCKRCEATGKNCIFTLRANAAIGTDHAGWSEQVEMRLYDLEVEVKSWRRYRHLLHRKGPGSGYKEENEDEEDIDTGDTEVDGNGDLDGEEDDELGSLGPGEAGQEMKGRGKKRRLTVGSINNGKDRPKANRSGSNNQNNQNQNGIPEMQTDPSDQGWMAGTIWEPKEDAAELVKVVARLMEGLGQARQGKSWINKKDSAWSVGTVEGLWNSFEQDFLPFTGTGLQRLQPSHLTPLLIASILMVTSRSLSTPESLVWSRTFEHASHLAFSELDSNADAEVVGIAMEADQRGHMDVLGLLIFCQAEIGGKRSLSGHIAWAHQIILDSVGLGETVREEEWRTLWDALHTLDQQHRSLHLKRSIVSTTPPAPPFSGHSAVSFPSAAEDMAKINDIGYKHFASRGFSSILDGVWRRRSKRAAGETKQVSIKDLAVLDNWLSQLKKCAQRYDLQDELPYLLDRLVIESIAASRHSAMSGTDHVATARRVLQCHVARPLTVASSYQLVLLTSAALHVLDDGNDGNRNVVDLQLVLQLMVYLRNFELVHLRGFATELHACLNRELEILGSTNRLNMQGITNESGMMGASSVQQPMGFTPMQMGGGGGFSQTDQEMHSWNPVTNHTPHQQHPDQIFGDFDPSFLSSSSGMLMPQDLPFEMRSTPVMQNQMTPRSHDPGRQPMPLPSQPFQIQDALNKSTETWPPTFLSWLNTSATDPPPDLYGKF</sequence>
<dbReference type="PANTHER" id="PTHR47338:SF5">
    <property type="entry name" value="ZN(II)2CYS6 TRANSCRIPTION FACTOR (EUROFUNG)"/>
    <property type="match status" value="1"/>
</dbReference>
<accession>A0A8K0JK88</accession>
<evidence type="ECO:0000259" key="7">
    <source>
        <dbReference type="PROSITE" id="PS50048"/>
    </source>
</evidence>
<keyword evidence="4" id="KW-0804">Transcription</keyword>
<feature type="compositionally biased region" description="Acidic residues" evidence="6">
    <location>
        <begin position="100"/>
        <end position="128"/>
    </location>
</feature>
<dbReference type="InterPro" id="IPR036864">
    <property type="entry name" value="Zn2-C6_fun-type_DNA-bd_sf"/>
</dbReference>
<protein>
    <recommendedName>
        <fullName evidence="7">Zn(2)-C6 fungal-type domain-containing protein</fullName>
    </recommendedName>
</protein>
<comment type="caution">
    <text evidence="8">The sequence shown here is derived from an EMBL/GenBank/DDBJ whole genome shotgun (WGS) entry which is preliminary data.</text>
</comment>
<feature type="domain" description="Zn(2)-C6 fungal-type" evidence="7">
    <location>
        <begin position="17"/>
        <end position="48"/>
    </location>
</feature>